<evidence type="ECO:0000256" key="6">
    <source>
        <dbReference type="ARBA" id="ARBA00023136"/>
    </source>
</evidence>
<evidence type="ECO:0000256" key="1">
    <source>
        <dbReference type="ARBA" id="ARBA00004141"/>
    </source>
</evidence>
<feature type="region of interest" description="Disordered" evidence="7">
    <location>
        <begin position="127"/>
        <end position="148"/>
    </location>
</feature>
<dbReference type="AlphaFoldDB" id="A0A0L0T111"/>
<dbReference type="PANTHER" id="PTHR23506">
    <property type="entry name" value="GH10249P"/>
    <property type="match status" value="1"/>
</dbReference>
<evidence type="ECO:0000256" key="2">
    <source>
        <dbReference type="ARBA" id="ARBA00006829"/>
    </source>
</evidence>
<dbReference type="PANTHER" id="PTHR23506:SF23">
    <property type="entry name" value="GH10249P"/>
    <property type="match status" value="1"/>
</dbReference>
<dbReference type="Pfam" id="PF07690">
    <property type="entry name" value="MFS_1"/>
    <property type="match status" value="2"/>
</dbReference>
<evidence type="ECO:0000313" key="12">
    <source>
        <dbReference type="Proteomes" id="UP000054350"/>
    </source>
</evidence>
<evidence type="ECO:0000259" key="10">
    <source>
        <dbReference type="PROSITE" id="PS50850"/>
    </source>
</evidence>
<dbReference type="eggNOG" id="KOG3764">
    <property type="taxonomic scope" value="Eukaryota"/>
</dbReference>
<keyword evidence="12" id="KW-1185">Reference proteome</keyword>
<dbReference type="InterPro" id="IPR036259">
    <property type="entry name" value="MFS_trans_sf"/>
</dbReference>
<feature type="transmembrane region" description="Helical" evidence="8">
    <location>
        <begin position="270"/>
        <end position="290"/>
    </location>
</feature>
<dbReference type="PRINTS" id="PR01035">
    <property type="entry name" value="TCRTETA"/>
</dbReference>
<reference evidence="12" key="2">
    <citation type="submission" date="2009-11" db="EMBL/GenBank/DDBJ databases">
        <title>The Genome Sequence of Allomyces macrogynus strain ATCC 38327.</title>
        <authorList>
            <consortium name="The Broad Institute Genome Sequencing Platform"/>
            <person name="Russ C."/>
            <person name="Cuomo C."/>
            <person name="Shea T."/>
            <person name="Young S.K."/>
            <person name="Zeng Q."/>
            <person name="Koehrsen M."/>
            <person name="Haas B."/>
            <person name="Borodovsky M."/>
            <person name="Guigo R."/>
            <person name="Alvarado L."/>
            <person name="Berlin A."/>
            <person name="Borenstein D."/>
            <person name="Chen Z."/>
            <person name="Engels R."/>
            <person name="Freedman E."/>
            <person name="Gellesch M."/>
            <person name="Goldberg J."/>
            <person name="Griggs A."/>
            <person name="Gujja S."/>
            <person name="Heiman D."/>
            <person name="Hepburn T."/>
            <person name="Howarth C."/>
            <person name="Jen D."/>
            <person name="Larson L."/>
            <person name="Lewis B."/>
            <person name="Mehta T."/>
            <person name="Park D."/>
            <person name="Pearson M."/>
            <person name="Roberts A."/>
            <person name="Saif S."/>
            <person name="Shenoy N."/>
            <person name="Sisk P."/>
            <person name="Stolte C."/>
            <person name="Sykes S."/>
            <person name="Walk T."/>
            <person name="White J."/>
            <person name="Yandava C."/>
            <person name="Burger G."/>
            <person name="Gray M.W."/>
            <person name="Holland P.W.H."/>
            <person name="King N."/>
            <person name="Lang F.B.F."/>
            <person name="Roger A.J."/>
            <person name="Ruiz-Trillo I."/>
            <person name="Lander E."/>
            <person name="Nusbaum C."/>
        </authorList>
    </citation>
    <scope>NUCLEOTIDE SEQUENCE [LARGE SCALE GENOMIC DNA]</scope>
    <source>
        <strain evidence="12">ATCC 38327</strain>
    </source>
</reference>
<feature type="signal peptide" evidence="9">
    <location>
        <begin position="1"/>
        <end position="18"/>
    </location>
</feature>
<dbReference type="STRING" id="578462.A0A0L0T111"/>
<dbReference type="SUPFAM" id="SSF103473">
    <property type="entry name" value="MFS general substrate transporter"/>
    <property type="match status" value="1"/>
</dbReference>
<keyword evidence="4 8" id="KW-0812">Transmembrane</keyword>
<comment type="subcellular location">
    <subcellularLocation>
        <location evidence="1">Membrane</location>
        <topology evidence="1">Multi-pass membrane protein</topology>
    </subcellularLocation>
</comment>
<dbReference type="PROSITE" id="PS50850">
    <property type="entry name" value="MFS"/>
    <property type="match status" value="1"/>
</dbReference>
<feature type="transmembrane region" description="Helical" evidence="8">
    <location>
        <begin position="212"/>
        <end position="230"/>
    </location>
</feature>
<dbReference type="InterPro" id="IPR001958">
    <property type="entry name" value="Tet-R_TetA/multi-R_MdtG-like"/>
</dbReference>
<keyword evidence="9" id="KW-0732">Signal</keyword>
<comment type="similarity">
    <text evidence="2">Belongs to the major facilitator superfamily. Vesicular transporter family.</text>
</comment>
<keyword evidence="3" id="KW-0813">Transport</keyword>
<proteinExistence type="inferred from homology"/>
<name>A0A0L0T111_ALLM3</name>
<reference evidence="11 12" key="1">
    <citation type="submission" date="2009-11" db="EMBL/GenBank/DDBJ databases">
        <title>Annotation of Allomyces macrogynus ATCC 38327.</title>
        <authorList>
            <consortium name="The Broad Institute Genome Sequencing Platform"/>
            <person name="Russ C."/>
            <person name="Cuomo C."/>
            <person name="Burger G."/>
            <person name="Gray M.W."/>
            <person name="Holland P.W.H."/>
            <person name="King N."/>
            <person name="Lang F.B.F."/>
            <person name="Roger A.J."/>
            <person name="Ruiz-Trillo I."/>
            <person name="Young S.K."/>
            <person name="Zeng Q."/>
            <person name="Gargeya S."/>
            <person name="Fitzgerald M."/>
            <person name="Haas B."/>
            <person name="Abouelleil A."/>
            <person name="Alvarado L."/>
            <person name="Arachchi H.M."/>
            <person name="Berlin A."/>
            <person name="Chapman S.B."/>
            <person name="Gearin G."/>
            <person name="Goldberg J."/>
            <person name="Griggs A."/>
            <person name="Gujja S."/>
            <person name="Hansen M."/>
            <person name="Heiman D."/>
            <person name="Howarth C."/>
            <person name="Larimer J."/>
            <person name="Lui A."/>
            <person name="MacDonald P.J.P."/>
            <person name="McCowen C."/>
            <person name="Montmayeur A."/>
            <person name="Murphy C."/>
            <person name="Neiman D."/>
            <person name="Pearson M."/>
            <person name="Priest M."/>
            <person name="Roberts A."/>
            <person name="Saif S."/>
            <person name="Shea T."/>
            <person name="Sisk P."/>
            <person name="Stolte C."/>
            <person name="Sykes S."/>
            <person name="Wortman J."/>
            <person name="Nusbaum C."/>
            <person name="Birren B."/>
        </authorList>
    </citation>
    <scope>NUCLEOTIDE SEQUENCE [LARGE SCALE GENOMIC DNA]</scope>
    <source>
        <strain evidence="11 12">ATCC 38327</strain>
    </source>
</reference>
<feature type="chain" id="PRO_5005548417" description="Major facilitator superfamily (MFS) profile domain-containing protein" evidence="9">
    <location>
        <begin position="19"/>
        <end position="328"/>
    </location>
</feature>
<feature type="transmembrane region" description="Helical" evidence="8">
    <location>
        <begin position="302"/>
        <end position="322"/>
    </location>
</feature>
<protein>
    <recommendedName>
        <fullName evidence="10">Major facilitator superfamily (MFS) profile domain-containing protein</fullName>
    </recommendedName>
</protein>
<dbReference type="GO" id="GO:0016020">
    <property type="term" value="C:membrane"/>
    <property type="evidence" value="ECO:0007669"/>
    <property type="project" value="UniProtKB-SubCell"/>
</dbReference>
<evidence type="ECO:0000256" key="9">
    <source>
        <dbReference type="SAM" id="SignalP"/>
    </source>
</evidence>
<evidence type="ECO:0000256" key="8">
    <source>
        <dbReference type="SAM" id="Phobius"/>
    </source>
</evidence>
<feature type="transmembrane region" description="Helical" evidence="8">
    <location>
        <begin position="236"/>
        <end position="258"/>
    </location>
</feature>
<feature type="domain" description="Major facilitator superfamily (MFS) profile" evidence="10">
    <location>
        <begin position="1"/>
        <end position="328"/>
    </location>
</feature>
<dbReference type="InterPro" id="IPR020846">
    <property type="entry name" value="MFS_dom"/>
</dbReference>
<evidence type="ECO:0000256" key="4">
    <source>
        <dbReference type="ARBA" id="ARBA00022692"/>
    </source>
</evidence>
<dbReference type="Proteomes" id="UP000054350">
    <property type="component" value="Unassembled WGS sequence"/>
</dbReference>
<dbReference type="VEuPathDB" id="FungiDB:AMAG_12636"/>
<evidence type="ECO:0000313" key="11">
    <source>
        <dbReference type="EMBL" id="KNE68458.1"/>
    </source>
</evidence>
<feature type="compositionally biased region" description="Low complexity" evidence="7">
    <location>
        <begin position="136"/>
        <end position="148"/>
    </location>
</feature>
<dbReference type="EMBL" id="GG745357">
    <property type="protein sequence ID" value="KNE68458.1"/>
    <property type="molecule type" value="Genomic_DNA"/>
</dbReference>
<evidence type="ECO:0000256" key="3">
    <source>
        <dbReference type="ARBA" id="ARBA00022448"/>
    </source>
</evidence>
<dbReference type="Gene3D" id="1.20.1250.20">
    <property type="entry name" value="MFS general substrate transporter like domains"/>
    <property type="match status" value="2"/>
</dbReference>
<dbReference type="InterPro" id="IPR050930">
    <property type="entry name" value="MFS_Vesicular_Transporter"/>
</dbReference>
<accession>A0A0L0T111</accession>
<dbReference type="OrthoDB" id="5086884at2759"/>
<dbReference type="GO" id="GO:0022857">
    <property type="term" value="F:transmembrane transporter activity"/>
    <property type="evidence" value="ECO:0007669"/>
    <property type="project" value="InterPro"/>
</dbReference>
<keyword evidence="6 8" id="KW-0472">Membrane</keyword>
<feature type="transmembrane region" description="Helical" evidence="8">
    <location>
        <begin position="183"/>
        <end position="205"/>
    </location>
</feature>
<evidence type="ECO:0000256" key="7">
    <source>
        <dbReference type="SAM" id="MobiDB-lite"/>
    </source>
</evidence>
<gene>
    <name evidence="11" type="ORF">AMAG_12636</name>
</gene>
<organism evidence="11 12">
    <name type="scientific">Allomyces macrogynus (strain ATCC 38327)</name>
    <name type="common">Allomyces javanicus var. macrogynus</name>
    <dbReference type="NCBI Taxonomy" id="578462"/>
    <lineage>
        <taxon>Eukaryota</taxon>
        <taxon>Fungi</taxon>
        <taxon>Fungi incertae sedis</taxon>
        <taxon>Blastocladiomycota</taxon>
        <taxon>Blastocladiomycetes</taxon>
        <taxon>Blastocladiales</taxon>
        <taxon>Blastocladiaceae</taxon>
        <taxon>Allomyces</taxon>
    </lineage>
</organism>
<keyword evidence="5 8" id="KW-1133">Transmembrane helix</keyword>
<sequence>MILGLVWLGTTTLLFAHAESCWALMAAHIMQGVAAGAPWTAGLGLLADVFPADQLGSVMGPVMSCHHAGFLAGPLVGGWIFEFTGYTAPVYFCATLVGLNLLLRLVVDESITWRQASAAACNASWTSSDDEERAGSPTLRPSTSSASSAAPLFIPDEHSAIFAGLEPTLPVHLRNTYHLSPGVVGSVFISLVIPCMVTSTIAGIACDRIGGARVNVIGILAMAMMAPLPALPGLSLSLTVVVLCVFGGTQGVAMTPVLPAMARYVGSMGSTSFAAVYGIINLAYSAAILIGPSVAGVLLTEFGFAVEMAAFGGSLVVLLFSWRGLGSF</sequence>
<dbReference type="InterPro" id="IPR011701">
    <property type="entry name" value="MFS"/>
</dbReference>
<evidence type="ECO:0000256" key="5">
    <source>
        <dbReference type="ARBA" id="ARBA00022989"/>
    </source>
</evidence>